<accession>A0A5N5Q8M3</accession>
<evidence type="ECO:0000313" key="1">
    <source>
        <dbReference type="EMBL" id="KAB5587853.1"/>
    </source>
</evidence>
<protein>
    <submittedName>
        <fullName evidence="1">Uncharacterized protein</fullName>
    </submittedName>
</protein>
<comment type="caution">
    <text evidence="1">The sequence shown here is derived from an EMBL/GenBank/DDBJ whole genome shotgun (WGS) entry which is preliminary data.</text>
</comment>
<name>A0A5N5Q8M3_9AGAM</name>
<sequence>MAHNQCVYVCLRAGLQATTLQCAFTERVTKNTITHPLPDVPIVGNMLAYVSPRRGLTPGVEDLMLLALRVAVEHFWLALAGKTLTVGFRAEAEDPASRALTAHTMLEHLLQYDPNPAKDFALEAAKFGIIDLLAHGFILIKDEPGVDVDDKFSPLFQSCHSLALTLSRVGPPAYRESAFGDSFIEWFKTLRYLRARDSMLGTRTKDKSWYILADRLWVEVGDVLEYDTRIQMTSKGCDLNVHAIWVLYIVGYAANKRTGPWITCRRRIVTPAHSGSEIA</sequence>
<dbReference type="AlphaFoldDB" id="A0A5N5Q8M3"/>
<evidence type="ECO:0000313" key="2">
    <source>
        <dbReference type="Proteomes" id="UP000383932"/>
    </source>
</evidence>
<gene>
    <name evidence="1" type="ORF">CTheo_8706</name>
</gene>
<dbReference type="Proteomes" id="UP000383932">
    <property type="component" value="Unassembled WGS sequence"/>
</dbReference>
<keyword evidence="2" id="KW-1185">Reference proteome</keyword>
<reference evidence="1 2" key="1">
    <citation type="journal article" date="2019" name="Fungal Biol. Biotechnol.">
        <title>Draft genome sequence of fastidious pathogen Ceratobasidium theobromae, which causes vascular-streak dieback in Theobroma cacao.</title>
        <authorList>
            <person name="Ali S.S."/>
            <person name="Asman A."/>
            <person name="Shao J."/>
            <person name="Firmansyah A.P."/>
            <person name="Susilo A.W."/>
            <person name="Rosmana A."/>
            <person name="McMahon P."/>
            <person name="Junaid M."/>
            <person name="Guest D."/>
            <person name="Kheng T.Y."/>
            <person name="Meinhardt L.W."/>
            <person name="Bailey B.A."/>
        </authorList>
    </citation>
    <scope>NUCLEOTIDE SEQUENCE [LARGE SCALE GENOMIC DNA]</scope>
    <source>
        <strain evidence="1 2">CT2</strain>
    </source>
</reference>
<dbReference type="EMBL" id="SSOP01000727">
    <property type="protein sequence ID" value="KAB5587853.1"/>
    <property type="molecule type" value="Genomic_DNA"/>
</dbReference>
<organism evidence="1 2">
    <name type="scientific">Ceratobasidium theobromae</name>
    <dbReference type="NCBI Taxonomy" id="1582974"/>
    <lineage>
        <taxon>Eukaryota</taxon>
        <taxon>Fungi</taxon>
        <taxon>Dikarya</taxon>
        <taxon>Basidiomycota</taxon>
        <taxon>Agaricomycotina</taxon>
        <taxon>Agaricomycetes</taxon>
        <taxon>Cantharellales</taxon>
        <taxon>Ceratobasidiaceae</taxon>
        <taxon>Ceratobasidium</taxon>
    </lineage>
</organism>
<dbReference type="OrthoDB" id="3135136at2759"/>
<proteinExistence type="predicted"/>